<accession>M0A808</accession>
<feature type="transmembrane region" description="Helical" evidence="1">
    <location>
        <begin position="89"/>
        <end position="110"/>
    </location>
</feature>
<feature type="transmembrane region" description="Helical" evidence="1">
    <location>
        <begin position="122"/>
        <end position="144"/>
    </location>
</feature>
<dbReference type="InterPro" id="IPR045466">
    <property type="entry name" value="DUF6498"/>
</dbReference>
<dbReference type="Proteomes" id="UP000011519">
    <property type="component" value="Unassembled WGS sequence"/>
</dbReference>
<dbReference type="EMBL" id="AOIM01000013">
    <property type="protein sequence ID" value="ELY94002.1"/>
    <property type="molecule type" value="Genomic_DNA"/>
</dbReference>
<keyword evidence="1" id="KW-1133">Transmembrane helix</keyword>
<keyword evidence="1" id="KW-0812">Transmembrane</keyword>
<evidence type="ECO:0000256" key="1">
    <source>
        <dbReference type="SAM" id="Phobius"/>
    </source>
</evidence>
<sequence length="215" mass="23302">MRTSALPAAGIIVAGSIPIIGVVSAGWSVVALVVLYWLELAISSVETAVKVLFAADENQTDEQVTPTPTASETVRFRPRRANIRPMSSFLGGYGFCWVIYGVFIFLIFVTADPGVIGVMTELWFLLALGMSLLSSGLTLSIDYIGKNAYRTATPDEVTQEAFNELFFFFLGLIFGTSLVMLLGSPLVGLLCLVIGKILYDLSLYGRTQSRQKTPA</sequence>
<comment type="caution">
    <text evidence="2">The sequence shown here is derived from an EMBL/GenBank/DDBJ whole genome shotgun (WGS) entry which is preliminary data.</text>
</comment>
<dbReference type="RefSeq" id="WP_006652237.1">
    <property type="nucleotide sequence ID" value="NZ_AOIM01000013.1"/>
</dbReference>
<dbReference type="Pfam" id="PF20108">
    <property type="entry name" value="DUF6498"/>
    <property type="match status" value="1"/>
</dbReference>
<evidence type="ECO:0000313" key="2">
    <source>
        <dbReference type="EMBL" id="ELY94002.1"/>
    </source>
</evidence>
<feature type="transmembrane region" description="Helical" evidence="1">
    <location>
        <begin position="165"/>
        <end position="195"/>
    </location>
</feature>
<organism evidence="2 3">
    <name type="scientific">Natrialba hulunbeirensis JCM 10989</name>
    <dbReference type="NCBI Taxonomy" id="1227493"/>
    <lineage>
        <taxon>Archaea</taxon>
        <taxon>Methanobacteriati</taxon>
        <taxon>Methanobacteriota</taxon>
        <taxon>Stenosarchaea group</taxon>
        <taxon>Halobacteria</taxon>
        <taxon>Halobacteriales</taxon>
        <taxon>Natrialbaceae</taxon>
        <taxon>Natrialba</taxon>
    </lineage>
</organism>
<feature type="transmembrane region" description="Helical" evidence="1">
    <location>
        <begin position="6"/>
        <end position="38"/>
    </location>
</feature>
<name>M0A808_9EURY</name>
<gene>
    <name evidence="2" type="ORF">C483_04964</name>
</gene>
<reference evidence="2 3" key="1">
    <citation type="journal article" date="2014" name="PLoS Genet.">
        <title>Phylogenetically driven sequencing of extremely halophilic archaea reveals strategies for static and dynamic osmo-response.</title>
        <authorList>
            <person name="Becker E.A."/>
            <person name="Seitzer P.M."/>
            <person name="Tritt A."/>
            <person name="Larsen D."/>
            <person name="Krusor M."/>
            <person name="Yao A.I."/>
            <person name="Wu D."/>
            <person name="Madern D."/>
            <person name="Eisen J.A."/>
            <person name="Darling A.E."/>
            <person name="Facciotti M.T."/>
        </authorList>
    </citation>
    <scope>NUCLEOTIDE SEQUENCE [LARGE SCALE GENOMIC DNA]</scope>
    <source>
        <strain evidence="2 3">JCM 10989</strain>
    </source>
</reference>
<keyword evidence="3" id="KW-1185">Reference proteome</keyword>
<proteinExistence type="predicted"/>
<evidence type="ECO:0000313" key="3">
    <source>
        <dbReference type="Proteomes" id="UP000011519"/>
    </source>
</evidence>
<dbReference type="AlphaFoldDB" id="M0A808"/>
<keyword evidence="1" id="KW-0472">Membrane</keyword>
<protein>
    <submittedName>
        <fullName evidence="2">Uncharacterized protein</fullName>
    </submittedName>
</protein>